<gene>
    <name evidence="1" type="ORF">ROA7450_02926</name>
</gene>
<proteinExistence type="predicted"/>
<dbReference type="PANTHER" id="PTHR34071:SF2">
    <property type="entry name" value="FLAVIN-NUCLEOTIDE-BINDING PROTEIN"/>
    <property type="match status" value="1"/>
</dbReference>
<name>A0A1X6ZMZ6_9RHOB</name>
<dbReference type="Pfam" id="PF12900">
    <property type="entry name" value="Pyridox_ox_2"/>
    <property type="match status" value="1"/>
</dbReference>
<dbReference type="InterPro" id="IPR024747">
    <property type="entry name" value="Pyridox_Oxase-rel"/>
</dbReference>
<reference evidence="1 2" key="1">
    <citation type="submission" date="2017-03" db="EMBL/GenBank/DDBJ databases">
        <authorList>
            <person name="Afonso C.L."/>
            <person name="Miller P.J."/>
            <person name="Scott M.A."/>
            <person name="Spackman E."/>
            <person name="Goraichik I."/>
            <person name="Dimitrov K.M."/>
            <person name="Suarez D.L."/>
            <person name="Swayne D.E."/>
        </authorList>
    </citation>
    <scope>NUCLEOTIDE SEQUENCE [LARGE SCALE GENOMIC DNA]</scope>
    <source>
        <strain evidence="1 2">CECT 7450</strain>
    </source>
</reference>
<dbReference type="InterPro" id="IPR012349">
    <property type="entry name" value="Split_barrel_FMN-bd"/>
</dbReference>
<sequence length="216" mass="23793">MSNAPTDRTRLRRMYERGHYDKDTLYSILDATPQCFVGYTIDGAPYVTPTFHWREGNHIYWHGSSASRALKSSNEAQVCVTVSLLDGFVLARSGMHHSANTRSVMLFGTAQKVTDPEEKEAKLCRFVDGLFPGRAASLRPNTTQELKATTILSLEINEASAKIRTGGPGDDEEDYALPIWAGVIPVKMVAGPVEPDPRNLPGVEVSDDVKNWRGIG</sequence>
<evidence type="ECO:0000313" key="2">
    <source>
        <dbReference type="Proteomes" id="UP000193061"/>
    </source>
</evidence>
<dbReference type="OrthoDB" id="116031at2"/>
<protein>
    <submittedName>
        <fullName evidence="1">Pyridoxamine 5'-phosphate oxidase</fullName>
    </submittedName>
</protein>
<dbReference type="SUPFAM" id="SSF50475">
    <property type="entry name" value="FMN-binding split barrel"/>
    <property type="match status" value="1"/>
</dbReference>
<evidence type="ECO:0000313" key="1">
    <source>
        <dbReference type="EMBL" id="SLN56467.1"/>
    </source>
</evidence>
<dbReference type="PANTHER" id="PTHR34071">
    <property type="entry name" value="5-NITROIMIDAZOLE ANTIBIOTICS RESISTANCE PROTEIN, NIMA-FAMILY-RELATED PROTEIN-RELATED"/>
    <property type="match status" value="1"/>
</dbReference>
<dbReference type="RefSeq" id="WP_143534463.1">
    <property type="nucleotide sequence ID" value="NZ_FWFX01000009.1"/>
</dbReference>
<dbReference type="Gene3D" id="2.30.110.10">
    <property type="entry name" value="Electron Transport, Fmn-binding Protein, Chain A"/>
    <property type="match status" value="1"/>
</dbReference>
<dbReference type="Proteomes" id="UP000193061">
    <property type="component" value="Unassembled WGS sequence"/>
</dbReference>
<accession>A0A1X6ZMZ6</accession>
<organism evidence="1 2">
    <name type="scientific">Roseovarius albus</name>
    <dbReference type="NCBI Taxonomy" id="1247867"/>
    <lineage>
        <taxon>Bacteria</taxon>
        <taxon>Pseudomonadati</taxon>
        <taxon>Pseudomonadota</taxon>
        <taxon>Alphaproteobacteria</taxon>
        <taxon>Rhodobacterales</taxon>
        <taxon>Roseobacteraceae</taxon>
        <taxon>Roseovarius</taxon>
    </lineage>
</organism>
<keyword evidence="2" id="KW-1185">Reference proteome</keyword>
<dbReference type="AlphaFoldDB" id="A0A1X6ZMZ6"/>
<dbReference type="EMBL" id="FWFX01000009">
    <property type="protein sequence ID" value="SLN56467.1"/>
    <property type="molecule type" value="Genomic_DNA"/>
</dbReference>